<dbReference type="InterPro" id="IPR001387">
    <property type="entry name" value="Cro/C1-type_HTH"/>
</dbReference>
<evidence type="ECO:0000259" key="1">
    <source>
        <dbReference type="PROSITE" id="PS50943"/>
    </source>
</evidence>
<gene>
    <name evidence="2" type="ORF">SAMN05518682_2583</name>
</gene>
<accession>A0A1N6SY91</accession>
<evidence type="ECO:0000313" key="2">
    <source>
        <dbReference type="EMBL" id="SIQ46088.1"/>
    </source>
</evidence>
<feature type="domain" description="HTH cro/C1-type" evidence="1">
    <location>
        <begin position="20"/>
        <end position="73"/>
    </location>
</feature>
<reference evidence="3" key="1">
    <citation type="submission" date="2017-01" db="EMBL/GenBank/DDBJ databases">
        <authorList>
            <person name="Varghese N."/>
            <person name="Submissions S."/>
        </authorList>
    </citation>
    <scope>NUCLEOTIDE SEQUENCE [LARGE SCALE GENOMIC DNA]</scope>
    <source>
        <strain evidence="3">3bp</strain>
    </source>
</reference>
<proteinExistence type="predicted"/>
<protein>
    <submittedName>
        <fullName evidence="2">Helix-turn-helix domain-containing protein</fullName>
    </submittedName>
</protein>
<evidence type="ECO:0000313" key="3">
    <source>
        <dbReference type="Proteomes" id="UP000186235"/>
    </source>
</evidence>
<dbReference type="RefSeq" id="WP_083711853.1">
    <property type="nucleotide sequence ID" value="NZ_FTMI01000004.1"/>
</dbReference>
<dbReference type="SUPFAM" id="SSF47413">
    <property type="entry name" value="lambda repressor-like DNA-binding domains"/>
    <property type="match status" value="1"/>
</dbReference>
<dbReference type="PROSITE" id="PS50943">
    <property type="entry name" value="HTH_CROC1"/>
    <property type="match status" value="1"/>
</dbReference>
<sequence>MSASMPWFRARTPGALGSAVRRARQVAVLSQDELARRAATSRPTVSRLERGSAVATSTLLDVAATCGYELVLVPRGARLTVTTGTSDGES</sequence>
<keyword evidence="3" id="KW-1185">Reference proteome</keyword>
<dbReference type="Pfam" id="PF13560">
    <property type="entry name" value="HTH_31"/>
    <property type="match status" value="1"/>
</dbReference>
<dbReference type="Gene3D" id="1.10.260.40">
    <property type="entry name" value="lambda repressor-like DNA-binding domains"/>
    <property type="match status" value="1"/>
</dbReference>
<dbReference type="AlphaFoldDB" id="A0A1N6SY91"/>
<dbReference type="GO" id="GO:0003677">
    <property type="term" value="F:DNA binding"/>
    <property type="evidence" value="ECO:0007669"/>
    <property type="project" value="InterPro"/>
</dbReference>
<dbReference type="CDD" id="cd00093">
    <property type="entry name" value="HTH_XRE"/>
    <property type="match status" value="1"/>
</dbReference>
<dbReference type="EMBL" id="FTMI01000004">
    <property type="protein sequence ID" value="SIQ46088.1"/>
    <property type="molecule type" value="Genomic_DNA"/>
</dbReference>
<dbReference type="SMART" id="SM00530">
    <property type="entry name" value="HTH_XRE"/>
    <property type="match status" value="1"/>
</dbReference>
<name>A0A1N6SY91_9MICO</name>
<dbReference type="Proteomes" id="UP000186235">
    <property type="component" value="Unassembled WGS sequence"/>
</dbReference>
<organism evidence="2 3">
    <name type="scientific">Cellulosimicrobium aquatile</name>
    <dbReference type="NCBI Taxonomy" id="1612203"/>
    <lineage>
        <taxon>Bacteria</taxon>
        <taxon>Bacillati</taxon>
        <taxon>Actinomycetota</taxon>
        <taxon>Actinomycetes</taxon>
        <taxon>Micrococcales</taxon>
        <taxon>Promicromonosporaceae</taxon>
        <taxon>Cellulosimicrobium</taxon>
    </lineage>
</organism>
<dbReference type="InterPro" id="IPR010982">
    <property type="entry name" value="Lambda_DNA-bd_dom_sf"/>
</dbReference>